<name>A0ABR7VB71_9FLAO</name>
<accession>A0ABR7VB71</accession>
<feature type="transmembrane region" description="Helical" evidence="1">
    <location>
        <begin position="38"/>
        <end position="58"/>
    </location>
</feature>
<dbReference type="EMBL" id="JABTCG010000003">
    <property type="protein sequence ID" value="MBD0850909.1"/>
    <property type="molecule type" value="Genomic_DNA"/>
</dbReference>
<dbReference type="Pfam" id="PF05569">
    <property type="entry name" value="Peptidase_M56"/>
    <property type="match status" value="1"/>
</dbReference>
<evidence type="ECO:0000313" key="3">
    <source>
        <dbReference type="EMBL" id="MBD0850909.1"/>
    </source>
</evidence>
<dbReference type="InterPro" id="IPR037066">
    <property type="entry name" value="Plug_dom_sf"/>
</dbReference>
<dbReference type="Gene3D" id="2.170.130.10">
    <property type="entry name" value="TonB-dependent receptor, plug domain"/>
    <property type="match status" value="1"/>
</dbReference>
<keyword evidence="1" id="KW-0472">Membrane</keyword>
<evidence type="ECO:0000259" key="2">
    <source>
        <dbReference type="Pfam" id="PF05569"/>
    </source>
</evidence>
<dbReference type="CDD" id="cd07341">
    <property type="entry name" value="M56_BlaR1_MecR1_like"/>
    <property type="match status" value="1"/>
</dbReference>
<keyword evidence="4" id="KW-1185">Reference proteome</keyword>
<dbReference type="PANTHER" id="PTHR34978:SF3">
    <property type="entry name" value="SLR0241 PROTEIN"/>
    <property type="match status" value="1"/>
</dbReference>
<evidence type="ECO:0000313" key="4">
    <source>
        <dbReference type="Proteomes" id="UP000598350"/>
    </source>
</evidence>
<dbReference type="RefSeq" id="WP_188314039.1">
    <property type="nucleotide sequence ID" value="NZ_JABTCG010000003.1"/>
</dbReference>
<feature type="domain" description="Peptidase M56" evidence="2">
    <location>
        <begin position="151"/>
        <end position="253"/>
    </location>
</feature>
<comment type="caution">
    <text evidence="3">The sequence shown here is derived from an EMBL/GenBank/DDBJ whole genome shotgun (WGS) entry which is preliminary data.</text>
</comment>
<dbReference type="InterPro" id="IPR008756">
    <property type="entry name" value="Peptidase_M56"/>
</dbReference>
<feature type="transmembrane region" description="Helical" evidence="1">
    <location>
        <begin position="6"/>
        <end position="26"/>
    </location>
</feature>
<dbReference type="PANTHER" id="PTHR34978">
    <property type="entry name" value="POSSIBLE SENSOR-TRANSDUCER PROTEIN BLAR"/>
    <property type="match status" value="1"/>
</dbReference>
<keyword evidence="1" id="KW-1133">Transmembrane helix</keyword>
<feature type="transmembrane region" description="Helical" evidence="1">
    <location>
        <begin position="262"/>
        <end position="280"/>
    </location>
</feature>
<dbReference type="InterPro" id="IPR052173">
    <property type="entry name" value="Beta-lactam_resp_regulator"/>
</dbReference>
<reference evidence="3 4" key="1">
    <citation type="submission" date="2020-05" db="EMBL/GenBank/DDBJ databases">
        <title>The draft genome sequence of Maribacter arenosus CAU 1321.</title>
        <authorList>
            <person name="Mu L."/>
        </authorList>
    </citation>
    <scope>NUCLEOTIDE SEQUENCE [LARGE SCALE GENOMIC DNA]</scope>
    <source>
        <strain evidence="3 4">CAU 1321</strain>
    </source>
</reference>
<keyword evidence="1" id="KW-0812">Transmembrane</keyword>
<sequence>MDALLIYLLKASGVLAIFYLAYQLFLKKETFYYVNRHFLMVGIVTALTLPFVTITNYVEIAALPLNYTLSESSLVGVPVTTPDWNMIDMIFTIYILGLGIFTTKFIIQILSLYKLIKSNKTKKQGRFYHVETHKNIAPFSFFNYIFYNPNLYSRSELTAILKHEKAHSSQWHSLDVLLSHLTAIFTWINPFSWLYQSNIKQNLEFLADAKATEEVPSIKNYQYALLKVSANQFYTPIVNNFYNSLIKKRIVMLNKSKSNKRNILKVAFILPALAIFLVSFNTKEVYVPMKPTLATPSNSVQNPQLIEIRIDKNTTDKELIDLKKDLAKKGIDFSYTVVHNSKKEIIEISVDFATTNDDGKIIRSSSSFSNGDEGIDPVHIIYDKETNSISMGSKVNMPSKKRKKVLIEVDEDDDRMIWVEADGDGVDDVEHRRIEIIDENGKETIKVNGKEISRKEFDKMKKEDGLHEKHIKIKKSKGDKDENIFIMKMSTDDEDEDMDIMEIEDGENKKVFIMKSEGDEKPLFIINDKEVEENEIEKLDPSNIESMNVLKGEMAAKKYGDKGKNGVVEITIKKE</sequence>
<feature type="transmembrane region" description="Helical" evidence="1">
    <location>
        <begin position="91"/>
        <end position="113"/>
    </location>
</feature>
<proteinExistence type="predicted"/>
<evidence type="ECO:0000256" key="1">
    <source>
        <dbReference type="SAM" id="Phobius"/>
    </source>
</evidence>
<gene>
    <name evidence="3" type="ORF">HPE63_09540</name>
</gene>
<dbReference type="Proteomes" id="UP000598350">
    <property type="component" value="Unassembled WGS sequence"/>
</dbReference>
<organism evidence="3 4">
    <name type="scientific">Maribacter arenosus</name>
    <dbReference type="NCBI Taxonomy" id="1854708"/>
    <lineage>
        <taxon>Bacteria</taxon>
        <taxon>Pseudomonadati</taxon>
        <taxon>Bacteroidota</taxon>
        <taxon>Flavobacteriia</taxon>
        <taxon>Flavobacteriales</taxon>
        <taxon>Flavobacteriaceae</taxon>
        <taxon>Maribacter</taxon>
    </lineage>
</organism>
<protein>
    <submittedName>
        <fullName evidence="3">M56 family peptidase</fullName>
    </submittedName>
</protein>